<dbReference type="Pfam" id="PF13675">
    <property type="entry name" value="PilJ"/>
    <property type="match status" value="1"/>
</dbReference>
<reference evidence="8" key="1">
    <citation type="submission" date="2015-03" db="EMBL/GenBank/DDBJ databases">
        <title>Draft genome sequence of a novel methanotroph (Sn10-6) isolated from flooded ricefield rhizosphere in India.</title>
        <authorList>
            <person name="Pandit P.S."/>
            <person name="Pore S.D."/>
            <person name="Arora P."/>
            <person name="Kapse N.G."/>
            <person name="Dhakephalkar P.K."/>
            <person name="Rahalkar M.C."/>
        </authorList>
    </citation>
    <scope>NUCLEOTIDE SEQUENCE [LARGE SCALE GENOMIC DNA]</scope>
    <source>
        <strain evidence="8">Sn10-6</strain>
    </source>
</reference>
<evidence type="ECO:0000259" key="6">
    <source>
        <dbReference type="Pfam" id="PF13675"/>
    </source>
</evidence>
<evidence type="ECO:0000256" key="3">
    <source>
        <dbReference type="ARBA" id="ARBA00022989"/>
    </source>
</evidence>
<comment type="subcellular location">
    <subcellularLocation>
        <location evidence="1">Membrane</location>
        <topology evidence="1">Multi-pass membrane protein</topology>
    </subcellularLocation>
</comment>
<evidence type="ECO:0000256" key="2">
    <source>
        <dbReference type="ARBA" id="ARBA00022692"/>
    </source>
</evidence>
<feature type="domain" description="NarX-like N-terminal" evidence="6">
    <location>
        <begin position="45"/>
        <end position="115"/>
    </location>
</feature>
<evidence type="ECO:0000313" key="7">
    <source>
        <dbReference type="EMBL" id="KJV06684.1"/>
    </source>
</evidence>
<evidence type="ECO:0000256" key="1">
    <source>
        <dbReference type="ARBA" id="ARBA00004141"/>
    </source>
</evidence>
<feature type="transmembrane region" description="Helical" evidence="5">
    <location>
        <begin position="25"/>
        <end position="46"/>
    </location>
</feature>
<reference evidence="7 8" key="2">
    <citation type="journal article" date="2016" name="Microb. Ecol.">
        <title>Genome Characteristics of a Novel Type I Methanotroph (Sn10-6) Isolated from a Flooded Indian Rice Field.</title>
        <authorList>
            <person name="Rahalkar M.C."/>
            <person name="Pandit P.S."/>
            <person name="Dhakephalkar P.K."/>
            <person name="Pore S."/>
            <person name="Arora P."/>
            <person name="Kapse N."/>
        </authorList>
    </citation>
    <scope>NUCLEOTIDE SEQUENCE [LARGE SCALE GENOMIC DNA]</scope>
    <source>
        <strain evidence="7 8">Sn10-6</strain>
    </source>
</reference>
<evidence type="ECO:0000256" key="5">
    <source>
        <dbReference type="SAM" id="Phobius"/>
    </source>
</evidence>
<proteinExistence type="predicted"/>
<organism evidence="7 8">
    <name type="scientific">Methylocucumis oryzae</name>
    <dbReference type="NCBI Taxonomy" id="1632867"/>
    <lineage>
        <taxon>Bacteria</taxon>
        <taxon>Pseudomonadati</taxon>
        <taxon>Pseudomonadota</taxon>
        <taxon>Gammaproteobacteria</taxon>
        <taxon>Methylococcales</taxon>
        <taxon>Methylococcaceae</taxon>
        <taxon>Methylocucumis</taxon>
    </lineage>
</organism>
<dbReference type="Proteomes" id="UP000033684">
    <property type="component" value="Unassembled WGS sequence"/>
</dbReference>
<keyword evidence="8" id="KW-1185">Reference proteome</keyword>
<comment type="caution">
    <text evidence="7">The sequence shown here is derived from an EMBL/GenBank/DDBJ whole genome shotgun (WGS) entry which is preliminary data.</text>
</comment>
<evidence type="ECO:0000256" key="4">
    <source>
        <dbReference type="ARBA" id="ARBA00023136"/>
    </source>
</evidence>
<protein>
    <recommendedName>
        <fullName evidence="6">NarX-like N-terminal domain-containing protein</fullName>
    </recommendedName>
</protein>
<dbReference type="InterPro" id="IPR029095">
    <property type="entry name" value="NarX-like_N"/>
</dbReference>
<name>A0A0F3IMB9_9GAMM</name>
<evidence type="ECO:0000313" key="8">
    <source>
        <dbReference type="Proteomes" id="UP000033684"/>
    </source>
</evidence>
<dbReference type="GO" id="GO:0016020">
    <property type="term" value="C:membrane"/>
    <property type="evidence" value="ECO:0007669"/>
    <property type="project" value="UniProtKB-SubCell"/>
</dbReference>
<dbReference type="EMBL" id="LAJX01000096">
    <property type="protein sequence ID" value="KJV06684.1"/>
    <property type="molecule type" value="Genomic_DNA"/>
</dbReference>
<keyword evidence="2 5" id="KW-0812">Transmembrane</keyword>
<dbReference type="AlphaFoldDB" id="A0A0F3IMB9"/>
<accession>A0A0F3IMB9</accession>
<gene>
    <name evidence="7" type="ORF">VZ94_09795</name>
</gene>
<keyword evidence="4 5" id="KW-0472">Membrane</keyword>
<keyword evidence="3 5" id="KW-1133">Transmembrane helix</keyword>
<sequence length="153" mass="17214">MFSNDGQHLVNHTLKRFVMSKYRTLIVAIALFLVFDLGVLILNFYVSAAISKDAASVNLAGRQRMLSQRMVKGLLETQIAMEKGEELAKPLDELKKSFTLFDDTLNAFSQGGQTMSGNGELFKLMPCKIKPPSRLSIKRLRCGRRFVLSLRLC</sequence>